<organism evidence="2 3">
    <name type="scientific">Zizania palustris</name>
    <name type="common">Northern wild rice</name>
    <dbReference type="NCBI Taxonomy" id="103762"/>
    <lineage>
        <taxon>Eukaryota</taxon>
        <taxon>Viridiplantae</taxon>
        <taxon>Streptophyta</taxon>
        <taxon>Embryophyta</taxon>
        <taxon>Tracheophyta</taxon>
        <taxon>Spermatophyta</taxon>
        <taxon>Magnoliopsida</taxon>
        <taxon>Liliopsida</taxon>
        <taxon>Poales</taxon>
        <taxon>Poaceae</taxon>
        <taxon>BOP clade</taxon>
        <taxon>Oryzoideae</taxon>
        <taxon>Oryzeae</taxon>
        <taxon>Zizaniinae</taxon>
        <taxon>Zizania</taxon>
    </lineage>
</organism>
<sequence length="110" mass="12107">MNAVGPWGRRRPGLLHSEHEDVPMPGQHQDDRRRCRRQPIGQPCARAPHAAELKNDSAVGSSRERSMCRLLGAPAGRHRWRNRPDPIGLDGQVAMMGGGTTGKTKQDSPN</sequence>
<feature type="compositionally biased region" description="Basic and acidic residues" evidence="1">
    <location>
        <begin position="16"/>
        <end position="33"/>
    </location>
</feature>
<comment type="caution">
    <text evidence="2">The sequence shown here is derived from an EMBL/GenBank/DDBJ whole genome shotgun (WGS) entry which is preliminary data.</text>
</comment>
<dbReference type="Proteomes" id="UP000729402">
    <property type="component" value="Unassembled WGS sequence"/>
</dbReference>
<keyword evidence="3" id="KW-1185">Reference proteome</keyword>
<evidence type="ECO:0000313" key="3">
    <source>
        <dbReference type="Proteomes" id="UP000729402"/>
    </source>
</evidence>
<name>A0A8J5TAS4_ZIZPA</name>
<feature type="region of interest" description="Disordered" evidence="1">
    <location>
        <begin position="76"/>
        <end position="110"/>
    </location>
</feature>
<proteinExistence type="predicted"/>
<feature type="region of interest" description="Disordered" evidence="1">
    <location>
        <begin position="1"/>
        <end position="64"/>
    </location>
</feature>
<accession>A0A8J5TAS4</accession>
<protein>
    <submittedName>
        <fullName evidence="2">Uncharacterized protein</fullName>
    </submittedName>
</protein>
<evidence type="ECO:0000256" key="1">
    <source>
        <dbReference type="SAM" id="MobiDB-lite"/>
    </source>
</evidence>
<evidence type="ECO:0000313" key="2">
    <source>
        <dbReference type="EMBL" id="KAG8070161.1"/>
    </source>
</evidence>
<dbReference type="AlphaFoldDB" id="A0A8J5TAS4"/>
<dbReference type="EMBL" id="JAAALK010000283">
    <property type="protein sequence ID" value="KAG8070161.1"/>
    <property type="molecule type" value="Genomic_DNA"/>
</dbReference>
<gene>
    <name evidence="2" type="ORF">GUJ93_ZPchr0006g43276</name>
</gene>
<reference evidence="2" key="1">
    <citation type="journal article" date="2021" name="bioRxiv">
        <title>Whole Genome Assembly and Annotation of Northern Wild Rice, Zizania palustris L., Supports a Whole Genome Duplication in the Zizania Genus.</title>
        <authorList>
            <person name="Haas M."/>
            <person name="Kono T."/>
            <person name="Macchietto M."/>
            <person name="Millas R."/>
            <person name="McGilp L."/>
            <person name="Shao M."/>
            <person name="Duquette J."/>
            <person name="Hirsch C.N."/>
            <person name="Kimball J."/>
        </authorList>
    </citation>
    <scope>NUCLEOTIDE SEQUENCE</scope>
    <source>
        <tissue evidence="2">Fresh leaf tissue</tissue>
    </source>
</reference>
<reference evidence="2" key="2">
    <citation type="submission" date="2021-02" db="EMBL/GenBank/DDBJ databases">
        <authorList>
            <person name="Kimball J.A."/>
            <person name="Haas M.W."/>
            <person name="Macchietto M."/>
            <person name="Kono T."/>
            <person name="Duquette J."/>
            <person name="Shao M."/>
        </authorList>
    </citation>
    <scope>NUCLEOTIDE SEQUENCE</scope>
    <source>
        <tissue evidence="2">Fresh leaf tissue</tissue>
    </source>
</reference>